<dbReference type="EMBL" id="JABEQN010000012">
    <property type="protein sequence ID" value="MBB2194197.1"/>
    <property type="molecule type" value="Genomic_DNA"/>
</dbReference>
<organism evidence="1 4">
    <name type="scientific">Gluconacetobacter dulcium</name>
    <dbReference type="NCBI Taxonomy" id="2729096"/>
    <lineage>
        <taxon>Bacteria</taxon>
        <taxon>Pseudomonadati</taxon>
        <taxon>Pseudomonadota</taxon>
        <taxon>Alphaproteobacteria</taxon>
        <taxon>Acetobacterales</taxon>
        <taxon>Acetobacteraceae</taxon>
        <taxon>Gluconacetobacter</taxon>
    </lineage>
</organism>
<name>A0A7W4ILG6_9PROT</name>
<dbReference type="Proteomes" id="UP000561077">
    <property type="component" value="Unassembled WGS sequence"/>
</dbReference>
<evidence type="ECO:0000313" key="2">
    <source>
        <dbReference type="EMBL" id="MBB2194197.1"/>
    </source>
</evidence>
<comment type="caution">
    <text evidence="1">The sequence shown here is derived from an EMBL/GenBank/DDBJ whole genome shotgun (WGS) entry which is preliminary data.</text>
</comment>
<dbReference type="AlphaFoldDB" id="A0A7W4ILG6"/>
<protein>
    <submittedName>
        <fullName evidence="1">Uncharacterized protein</fullName>
    </submittedName>
</protein>
<gene>
    <name evidence="2" type="ORF">HLH25_11225</name>
    <name evidence="1" type="ORF">HLH26_11040</name>
</gene>
<evidence type="ECO:0000313" key="3">
    <source>
        <dbReference type="Proteomes" id="UP000540490"/>
    </source>
</evidence>
<dbReference type="Proteomes" id="UP000540490">
    <property type="component" value="Unassembled WGS sequence"/>
</dbReference>
<keyword evidence="3" id="KW-1185">Reference proteome</keyword>
<proteinExistence type="predicted"/>
<accession>A0A7W4ILG6</accession>
<dbReference type="RefSeq" id="WP_182974139.1">
    <property type="nucleotide sequence ID" value="NZ_JABEQN010000012.1"/>
</dbReference>
<dbReference type="EMBL" id="JABEQO010000012">
    <property type="protein sequence ID" value="MBB2165061.1"/>
    <property type="molecule type" value="Genomic_DNA"/>
</dbReference>
<evidence type="ECO:0000313" key="4">
    <source>
        <dbReference type="Proteomes" id="UP000561077"/>
    </source>
</evidence>
<evidence type="ECO:0000313" key="1">
    <source>
        <dbReference type="EMBL" id="MBB2165061.1"/>
    </source>
</evidence>
<reference evidence="3 4" key="1">
    <citation type="submission" date="2020-04" db="EMBL/GenBank/DDBJ databases">
        <title>Description of novel Gluconacetobacter.</title>
        <authorList>
            <person name="Sombolestani A."/>
        </authorList>
    </citation>
    <scope>NUCLEOTIDE SEQUENCE [LARGE SCALE GENOMIC DNA]</scope>
    <source>
        <strain evidence="2 3">LMG 1728</strain>
        <strain evidence="1 4">LMG 1731</strain>
    </source>
</reference>
<sequence>MQDDPGEAVMTVLAMASAMVRTYREDTLGAVRRHITRCLEENLIEDVEFWLRVRNQVELLQWEKTSGGRDRKRAPAAHGRPGEEVVLEAWLKDVLSRMAASVLDEPIPEALLRLIGPPVPERDPG</sequence>